<dbReference type="Pfam" id="PF00392">
    <property type="entry name" value="GntR"/>
    <property type="match status" value="1"/>
</dbReference>
<dbReference type="PROSITE" id="PS50949">
    <property type="entry name" value="HTH_GNTR"/>
    <property type="match status" value="1"/>
</dbReference>
<dbReference type="Gene3D" id="1.10.10.10">
    <property type="entry name" value="Winged helix-like DNA-binding domain superfamily/Winged helix DNA-binding domain"/>
    <property type="match status" value="1"/>
</dbReference>
<evidence type="ECO:0000256" key="2">
    <source>
        <dbReference type="ARBA" id="ARBA00022898"/>
    </source>
</evidence>
<evidence type="ECO:0000256" key="4">
    <source>
        <dbReference type="ARBA" id="ARBA00023125"/>
    </source>
</evidence>
<keyword evidence="4 7" id="KW-0238">DNA-binding</keyword>
<organism evidence="7 8">
    <name type="scientific">Thermomonospora cellulosilytica</name>
    <dbReference type="NCBI Taxonomy" id="1411118"/>
    <lineage>
        <taxon>Bacteria</taxon>
        <taxon>Bacillati</taxon>
        <taxon>Actinomycetota</taxon>
        <taxon>Actinomycetes</taxon>
        <taxon>Streptosporangiales</taxon>
        <taxon>Thermomonosporaceae</taxon>
        <taxon>Thermomonospora</taxon>
    </lineage>
</organism>
<dbReference type="PANTHER" id="PTHR46577:SF2">
    <property type="entry name" value="TRANSCRIPTIONAL REGULATORY PROTEIN"/>
    <property type="match status" value="1"/>
</dbReference>
<dbReference type="InterPro" id="IPR004839">
    <property type="entry name" value="Aminotransferase_I/II_large"/>
</dbReference>
<dbReference type="GO" id="GO:0003677">
    <property type="term" value="F:DNA binding"/>
    <property type="evidence" value="ECO:0007669"/>
    <property type="project" value="UniProtKB-KW"/>
</dbReference>
<comment type="caution">
    <text evidence="7">The sequence shown here is derived from an EMBL/GenBank/DDBJ whole genome shotgun (WGS) entry which is preliminary data.</text>
</comment>
<protein>
    <submittedName>
        <fullName evidence="7">DNA-binding transcriptional MocR family regulator</fullName>
    </submittedName>
</protein>
<dbReference type="SMART" id="SM00345">
    <property type="entry name" value="HTH_GNTR"/>
    <property type="match status" value="1"/>
</dbReference>
<evidence type="ECO:0000256" key="1">
    <source>
        <dbReference type="ARBA" id="ARBA00005384"/>
    </source>
</evidence>
<dbReference type="Pfam" id="PF00155">
    <property type="entry name" value="Aminotran_1_2"/>
    <property type="match status" value="1"/>
</dbReference>
<keyword evidence="2" id="KW-0663">Pyridoxal phosphate</keyword>
<evidence type="ECO:0000259" key="6">
    <source>
        <dbReference type="PROSITE" id="PS50949"/>
    </source>
</evidence>
<dbReference type="Gene3D" id="3.40.640.10">
    <property type="entry name" value="Type I PLP-dependent aspartate aminotransferase-like (Major domain)"/>
    <property type="match status" value="1"/>
</dbReference>
<dbReference type="EMBL" id="JACJII010000001">
    <property type="protein sequence ID" value="MBA9006976.1"/>
    <property type="molecule type" value="Genomic_DNA"/>
</dbReference>
<dbReference type="CDD" id="cd00609">
    <property type="entry name" value="AAT_like"/>
    <property type="match status" value="1"/>
</dbReference>
<comment type="similarity">
    <text evidence="1">In the C-terminal section; belongs to the class-I pyridoxal-phosphate-dependent aminotransferase family.</text>
</comment>
<keyword evidence="3" id="KW-0805">Transcription regulation</keyword>
<evidence type="ECO:0000313" key="7">
    <source>
        <dbReference type="EMBL" id="MBA9006976.1"/>
    </source>
</evidence>
<dbReference type="InterPro" id="IPR015421">
    <property type="entry name" value="PyrdxlP-dep_Trfase_major"/>
</dbReference>
<keyword evidence="8" id="KW-1185">Reference proteome</keyword>
<evidence type="ECO:0000313" key="8">
    <source>
        <dbReference type="Proteomes" id="UP000539313"/>
    </source>
</evidence>
<dbReference type="AlphaFoldDB" id="A0A7W3RBK0"/>
<evidence type="ECO:0000256" key="5">
    <source>
        <dbReference type="ARBA" id="ARBA00023163"/>
    </source>
</evidence>
<gene>
    <name evidence="7" type="ORF">HNR21_005858</name>
</gene>
<dbReference type="CDD" id="cd07377">
    <property type="entry name" value="WHTH_GntR"/>
    <property type="match status" value="1"/>
</dbReference>
<feature type="domain" description="HTH gntR-type" evidence="6">
    <location>
        <begin position="1"/>
        <end position="61"/>
    </location>
</feature>
<dbReference type="InterPro" id="IPR036388">
    <property type="entry name" value="WH-like_DNA-bd_sf"/>
</dbReference>
<dbReference type="PANTHER" id="PTHR46577">
    <property type="entry name" value="HTH-TYPE TRANSCRIPTIONAL REGULATORY PROTEIN GABR"/>
    <property type="match status" value="1"/>
</dbReference>
<dbReference type="InterPro" id="IPR015422">
    <property type="entry name" value="PyrdxlP-dep_Trfase_small"/>
</dbReference>
<sequence>MADLLRTEAARLRPGDRLPSSRALVARLGVSPVTVSRALARLAAEGLVVTRPGSGTFVAERPRGVRARRPADHGWQAVALGDRAVDPGGVAALLTPPPEGVIAMGGGYLPASLQPLQALATAAARAARRPDAWERPPLAGIGGLRAWFARAVGGEITPADVLITGGGQQAIGIALRAMLAPGAPLLVESPTYQGVLSAARAAGLHTVPVPVDGSGVRPDLLADAFAMTGARAFYCQPTFHNPTGAVLSPDRREQVLSVARAAGAFVIEDDFARHLAIEPAPPPLAADDPDGRVVHISSLTKAAAPSLRIAALIARGPVAERLRALQVVDSFFPARHLQETALDLVSSPAWERHRRTVRAALRERRDALAAALARELPGLAFESPRGGQHLWARLPDGVDDVALADAALCEGVVVNAGRPYFPAEPDGAYLRIGYAMAASVAELAEGVRRLARALDGYSLGARR</sequence>
<dbReference type="InterPro" id="IPR051446">
    <property type="entry name" value="HTH_trans_reg/aminotransferase"/>
</dbReference>
<reference evidence="7 8" key="1">
    <citation type="submission" date="2020-08" db="EMBL/GenBank/DDBJ databases">
        <title>Sequencing the genomes of 1000 actinobacteria strains.</title>
        <authorList>
            <person name="Klenk H.-P."/>
        </authorList>
    </citation>
    <scope>NUCLEOTIDE SEQUENCE [LARGE SCALE GENOMIC DNA]</scope>
    <source>
        <strain evidence="7 8">DSM 45823</strain>
    </source>
</reference>
<evidence type="ECO:0000256" key="3">
    <source>
        <dbReference type="ARBA" id="ARBA00023015"/>
    </source>
</evidence>
<dbReference type="Proteomes" id="UP000539313">
    <property type="component" value="Unassembled WGS sequence"/>
</dbReference>
<dbReference type="InterPro" id="IPR036390">
    <property type="entry name" value="WH_DNA-bd_sf"/>
</dbReference>
<dbReference type="SUPFAM" id="SSF46785">
    <property type="entry name" value="Winged helix' DNA-binding domain"/>
    <property type="match status" value="1"/>
</dbReference>
<keyword evidence="5" id="KW-0804">Transcription</keyword>
<dbReference type="InterPro" id="IPR000524">
    <property type="entry name" value="Tscrpt_reg_HTH_GntR"/>
</dbReference>
<dbReference type="Gene3D" id="3.90.1150.10">
    <property type="entry name" value="Aspartate Aminotransferase, domain 1"/>
    <property type="match status" value="1"/>
</dbReference>
<dbReference type="InterPro" id="IPR015424">
    <property type="entry name" value="PyrdxlP-dep_Trfase"/>
</dbReference>
<dbReference type="SUPFAM" id="SSF53383">
    <property type="entry name" value="PLP-dependent transferases"/>
    <property type="match status" value="1"/>
</dbReference>
<accession>A0A7W3RBK0</accession>
<dbReference type="GO" id="GO:0003700">
    <property type="term" value="F:DNA-binding transcription factor activity"/>
    <property type="evidence" value="ECO:0007669"/>
    <property type="project" value="InterPro"/>
</dbReference>
<name>A0A7W3RBK0_9ACTN</name>
<dbReference type="PRINTS" id="PR00035">
    <property type="entry name" value="HTHGNTR"/>
</dbReference>
<dbReference type="GO" id="GO:0030170">
    <property type="term" value="F:pyridoxal phosphate binding"/>
    <property type="evidence" value="ECO:0007669"/>
    <property type="project" value="InterPro"/>
</dbReference>
<proteinExistence type="inferred from homology"/>